<proteinExistence type="predicted"/>
<evidence type="ECO:0000256" key="3">
    <source>
        <dbReference type="SAM" id="SignalP"/>
    </source>
</evidence>
<dbReference type="Pfam" id="PF00188">
    <property type="entry name" value="CAP"/>
    <property type="match status" value="1"/>
</dbReference>
<dbReference type="PANTHER" id="PTHR31157">
    <property type="entry name" value="SCP DOMAIN-CONTAINING PROTEIN"/>
    <property type="match status" value="1"/>
</dbReference>
<evidence type="ECO:0000313" key="6">
    <source>
        <dbReference type="Proteomes" id="UP000219669"/>
    </source>
</evidence>
<dbReference type="Gene3D" id="2.40.160.90">
    <property type="match status" value="1"/>
</dbReference>
<keyword evidence="6" id="KW-1185">Reference proteome</keyword>
<reference evidence="5 6" key="1">
    <citation type="submission" date="2017-09" db="EMBL/GenBank/DDBJ databases">
        <authorList>
            <person name="Ehlers B."/>
            <person name="Leendertz F.H."/>
        </authorList>
    </citation>
    <scope>NUCLEOTIDE SEQUENCE [LARGE SCALE GENOMIC DNA]</scope>
    <source>
        <strain evidence="5 6">DSM 16848</strain>
    </source>
</reference>
<dbReference type="CDD" id="cd05379">
    <property type="entry name" value="CAP_bacterial"/>
    <property type="match status" value="1"/>
</dbReference>
<dbReference type="InterPro" id="IPR011250">
    <property type="entry name" value="OMP/PagP_B-barrel"/>
</dbReference>
<evidence type="ECO:0000259" key="4">
    <source>
        <dbReference type="SMART" id="SM00198"/>
    </source>
</evidence>
<dbReference type="SMART" id="SM00198">
    <property type="entry name" value="SCP"/>
    <property type="match status" value="1"/>
</dbReference>
<keyword evidence="3" id="KW-0732">Signal</keyword>
<dbReference type="OrthoDB" id="8611574at2"/>
<dbReference type="Proteomes" id="UP000219669">
    <property type="component" value="Unassembled WGS sequence"/>
</dbReference>
<dbReference type="InterPro" id="IPR054843">
    <property type="entry name" value="Slam_hemophilin_C"/>
</dbReference>
<feature type="chain" id="PRO_5012267559" evidence="3">
    <location>
        <begin position="20"/>
        <end position="404"/>
    </location>
</feature>
<feature type="region of interest" description="Disordered" evidence="2">
    <location>
        <begin position="21"/>
        <end position="54"/>
    </location>
</feature>
<feature type="compositionally biased region" description="Low complexity" evidence="2">
    <location>
        <begin position="24"/>
        <end position="45"/>
    </location>
</feature>
<evidence type="ECO:0000313" key="5">
    <source>
        <dbReference type="EMBL" id="SOD69087.1"/>
    </source>
</evidence>
<feature type="signal peptide" evidence="3">
    <location>
        <begin position="1"/>
        <end position="19"/>
    </location>
</feature>
<dbReference type="SUPFAM" id="SSF55797">
    <property type="entry name" value="PR-1-like"/>
    <property type="match status" value="1"/>
</dbReference>
<organism evidence="5 6">
    <name type="scientific">Alysiella filiformis DSM 16848</name>
    <dbReference type="NCBI Taxonomy" id="1120981"/>
    <lineage>
        <taxon>Bacteria</taxon>
        <taxon>Pseudomonadati</taxon>
        <taxon>Pseudomonadota</taxon>
        <taxon>Betaproteobacteria</taxon>
        <taxon>Neisseriales</taxon>
        <taxon>Neisseriaceae</taxon>
        <taxon>Alysiella</taxon>
    </lineage>
</organism>
<gene>
    <name evidence="5" type="ORF">SAMN02746062_01523</name>
</gene>
<dbReference type="EMBL" id="OCNF01000012">
    <property type="protein sequence ID" value="SOD69087.1"/>
    <property type="molecule type" value="Genomic_DNA"/>
</dbReference>
<comment type="subcellular location">
    <subcellularLocation>
        <location evidence="1">Cell outer membrane</location>
    </subcellularLocation>
</comment>
<evidence type="ECO:0000256" key="1">
    <source>
        <dbReference type="ARBA" id="ARBA00004442"/>
    </source>
</evidence>
<dbReference type="InterPro" id="IPR001677">
    <property type="entry name" value="TbpB_B_D"/>
</dbReference>
<name>A0A286EDV5_9NEIS</name>
<sequence length="404" mass="44137">MHFNAIFSLIMLGTLAACGGGGNSSSPTVQSTPTSQKQPTQPTQPKRVSQPVSDSQRVVAQTLPIQGFTVKPAAAALQAELQKAIQYTNQLRAEKGLPALKYDAKLAAYAQQRAEEVVGRFAHTRPDGNESFHDKVLKQGRMGENLAAGANSAQQTVMEQWKNSSGHYANIVRPEFSKIGMGLVYVSGSQYGYHWVQIFGSDNIEIADYAFDNSAAAKQNRLSDVSAHITTARPSEASQYLWVDNTQIYLNDFPSNGAWKEFNKNGYHAEVNGYQDTRFGVVKKGNENQKVFYFGKHTEYDNMPQTGSAHYTGKGVIVDKQNTNKNVDAQFTADFGNKKLNGTLSERGQKAVDIKANIRGTSFQSPSNAAVETQGAFFGERAKELGGVFYEHSTGKYGAFGAKQ</sequence>
<dbReference type="Gene3D" id="3.40.33.10">
    <property type="entry name" value="CAP"/>
    <property type="match status" value="1"/>
</dbReference>
<dbReference type="GO" id="GO:0009279">
    <property type="term" value="C:cell outer membrane"/>
    <property type="evidence" value="ECO:0007669"/>
    <property type="project" value="UniProtKB-SubCell"/>
</dbReference>
<feature type="domain" description="SCP" evidence="4">
    <location>
        <begin position="79"/>
        <end position="200"/>
    </location>
</feature>
<dbReference type="AlphaFoldDB" id="A0A286EDV5"/>
<dbReference type="PANTHER" id="PTHR31157:SF1">
    <property type="entry name" value="SCP DOMAIN-CONTAINING PROTEIN"/>
    <property type="match status" value="1"/>
</dbReference>
<dbReference type="NCBIfam" id="NF041636">
    <property type="entry name" value="slam_lipo"/>
    <property type="match status" value="1"/>
</dbReference>
<dbReference type="InterPro" id="IPR035940">
    <property type="entry name" value="CAP_sf"/>
</dbReference>
<protein>
    <submittedName>
        <fullName evidence="5">Uncharacterized conserved protein YkwD, contains CAP (CSP/antigen 5/PR1) domain</fullName>
    </submittedName>
</protein>
<evidence type="ECO:0000256" key="2">
    <source>
        <dbReference type="SAM" id="MobiDB-lite"/>
    </source>
</evidence>
<dbReference type="SUPFAM" id="SSF56925">
    <property type="entry name" value="OMPA-like"/>
    <property type="match status" value="1"/>
</dbReference>
<dbReference type="Pfam" id="PF01298">
    <property type="entry name" value="TbpB_B_D"/>
    <property type="match status" value="1"/>
</dbReference>
<dbReference type="InterPro" id="IPR014044">
    <property type="entry name" value="CAP_dom"/>
</dbReference>
<dbReference type="RefSeq" id="WP_097114548.1">
    <property type="nucleotide sequence ID" value="NZ_CP083931.1"/>
</dbReference>
<accession>A0A286EDV5</accession>